<feature type="non-terminal residue" evidence="5">
    <location>
        <position position="684"/>
    </location>
</feature>
<keyword evidence="3" id="KW-1133">Transmembrane helix</keyword>
<keyword evidence="3" id="KW-0812">Transmembrane</keyword>
<evidence type="ECO:0000256" key="3">
    <source>
        <dbReference type="SAM" id="Phobius"/>
    </source>
</evidence>
<dbReference type="InterPro" id="IPR020012">
    <property type="entry name" value="LysM_FimV"/>
</dbReference>
<dbReference type="InterPro" id="IPR057840">
    <property type="entry name" value="FimV_N"/>
</dbReference>
<name>A0A3B0XPP7_9ZZZZ</name>
<sequence length="684" mass="74902">MQGECKSCIVFTEDRRGLPVRKLTLSLAVLAALLPLRGYPLGLGDIELNSALNQNLNARIDVVSSSRDDLDSLIVKLADREAFSRVGLDRPFVLQQLKFEVVEQKGQLYIKVFTKSPVQEPYLSFLVEIDWPKGHLLREYTLLLDPPVYNSGSQSGSSRSFSEPADAQAQFQSAEQQQSPGGYQSGAQTGAISPPSGGYDTQYQRAPQTNATAVGEYRIQKNDALWNIAERMRPDSGVSVEQMMLALLRRNPEAFIRENINGIKRGYILRAPSREEITSIDRQRAVALAREHTALWREYSRAAVSNSPASSLEADMPGGAAADQPRDVDGHLSIVGAAEGSEFSASNQDANAELERLKQDLAMAREELESAKLEKQNLRTRLAELEQQVQSAIQMDDEGLAKLQSDLQKQPTDTVEPEVVVEEEVLVEETIEDVVSENIAEEESATDEMTGEALAEGGALEAAGPEEDMEEGMEEVFVDETEEGVEEAGDQPSEIAGAPVDEIEPPAFAQKQPGDLLENLMNDPRLLGIIGGSLAFVFLLIALLLKRLRGGKSDDDEWTADEESEEVFNLGNIEDTVDDPTRIKPVPDMETTAEMQADPAASTSGLGPGDTHVEEPGSGSSLEDTVFSLADDVEEEEEEVDDVLSEAGVYISYGIFQQAEELLTGAIDKDSERDDYRLKLLEVY</sequence>
<organism evidence="5">
    <name type="scientific">hydrothermal vent metagenome</name>
    <dbReference type="NCBI Taxonomy" id="652676"/>
    <lineage>
        <taxon>unclassified sequences</taxon>
        <taxon>metagenomes</taxon>
        <taxon>ecological metagenomes</taxon>
    </lineage>
</organism>
<accession>A0A3B0XPP7</accession>
<feature type="compositionally biased region" description="Low complexity" evidence="2">
    <location>
        <begin position="153"/>
        <end position="178"/>
    </location>
</feature>
<feature type="domain" description="FimV N-terminal" evidence="4">
    <location>
        <begin position="41"/>
        <end position="147"/>
    </location>
</feature>
<protein>
    <recommendedName>
        <fullName evidence="4">FimV N-terminal domain-containing protein</fullName>
    </recommendedName>
</protein>
<reference evidence="5" key="1">
    <citation type="submission" date="2018-06" db="EMBL/GenBank/DDBJ databases">
        <authorList>
            <person name="Zhirakovskaya E."/>
        </authorList>
    </citation>
    <scope>NUCLEOTIDE SEQUENCE</scope>
</reference>
<feature type="coiled-coil region" evidence="1">
    <location>
        <begin position="347"/>
        <end position="395"/>
    </location>
</feature>
<keyword evidence="3" id="KW-0472">Membrane</keyword>
<dbReference type="EMBL" id="UOFG01000246">
    <property type="protein sequence ID" value="VAW65207.1"/>
    <property type="molecule type" value="Genomic_DNA"/>
</dbReference>
<evidence type="ECO:0000259" key="4">
    <source>
        <dbReference type="Pfam" id="PF25800"/>
    </source>
</evidence>
<dbReference type="Pfam" id="PF25800">
    <property type="entry name" value="FimV_N"/>
    <property type="match status" value="1"/>
</dbReference>
<feature type="region of interest" description="Disordered" evidence="2">
    <location>
        <begin position="153"/>
        <end position="203"/>
    </location>
</feature>
<evidence type="ECO:0000256" key="2">
    <source>
        <dbReference type="SAM" id="MobiDB-lite"/>
    </source>
</evidence>
<keyword evidence="1" id="KW-0175">Coiled coil</keyword>
<dbReference type="NCBIfam" id="TIGR03505">
    <property type="entry name" value="FimV_core"/>
    <property type="match status" value="1"/>
</dbReference>
<evidence type="ECO:0000256" key="1">
    <source>
        <dbReference type="SAM" id="Coils"/>
    </source>
</evidence>
<feature type="region of interest" description="Disordered" evidence="2">
    <location>
        <begin position="594"/>
        <end position="623"/>
    </location>
</feature>
<evidence type="ECO:0000313" key="5">
    <source>
        <dbReference type="EMBL" id="VAW65207.1"/>
    </source>
</evidence>
<feature type="transmembrane region" description="Helical" evidence="3">
    <location>
        <begin position="526"/>
        <end position="545"/>
    </location>
</feature>
<feature type="compositionally biased region" description="Polar residues" evidence="2">
    <location>
        <begin position="179"/>
        <end position="191"/>
    </location>
</feature>
<gene>
    <name evidence="5" type="ORF">MNBD_GAMMA11-185</name>
</gene>
<dbReference type="AlphaFoldDB" id="A0A3B0XPP7"/>
<proteinExistence type="predicted"/>